<keyword evidence="8" id="KW-1185">Reference proteome</keyword>
<dbReference type="RefSeq" id="WP_035166621.1">
    <property type="nucleotide sequence ID" value="NZ_CP018906.1"/>
</dbReference>
<sequence>MKKKGIITKLLLVAAVLGVAGVLTACGSNSSDKGGSSYKSELTESGKLTIGLEGTYAPYSYRKDGKLTGFEVDLGKAIAKKLDVKANFVPTKWDSLIAGLGSNKFDVVLNNVTVTNERKKSYAFASPYIFTQYVLVTKSSDKNIKNLKDIKGKKFAEGTGTNNEDVAKKYGAKTIPSDQFVNSVNMIRQGRVQGTVNALDAWNSYAKSQSTKGLKARAIPASEEPFAQVSPMLNKDSTKLKAKVSDAIKDLRKDGTLAKISKKYFGKDVTMENN</sequence>
<dbReference type="KEGG" id="lcu:PL11_004380"/>
<evidence type="ECO:0000256" key="2">
    <source>
        <dbReference type="ARBA" id="ARBA00010333"/>
    </source>
</evidence>
<comment type="similarity">
    <text evidence="2 4">Belongs to the bacterial solute-binding protein 3 family.</text>
</comment>
<dbReference type="InterPro" id="IPR018313">
    <property type="entry name" value="SBP_3_CS"/>
</dbReference>
<dbReference type="PANTHER" id="PTHR35936">
    <property type="entry name" value="MEMBRANE-BOUND LYTIC MUREIN TRANSGLYCOSYLASE F"/>
    <property type="match status" value="1"/>
</dbReference>
<evidence type="ECO:0000256" key="4">
    <source>
        <dbReference type="RuleBase" id="RU003744"/>
    </source>
</evidence>
<feature type="domain" description="Solute-binding protein family 3/N-terminal" evidence="6">
    <location>
        <begin position="47"/>
        <end position="268"/>
    </location>
</feature>
<dbReference type="eggNOG" id="COG0834">
    <property type="taxonomic scope" value="Bacteria"/>
</dbReference>
<dbReference type="Proteomes" id="UP000030361">
    <property type="component" value="Chromosome"/>
</dbReference>
<evidence type="ECO:0000256" key="1">
    <source>
        <dbReference type="ARBA" id="ARBA00004196"/>
    </source>
</evidence>
<evidence type="ECO:0000256" key="5">
    <source>
        <dbReference type="SAM" id="SignalP"/>
    </source>
</evidence>
<dbReference type="SUPFAM" id="SSF53850">
    <property type="entry name" value="Periplasmic binding protein-like II"/>
    <property type="match status" value="1"/>
</dbReference>
<dbReference type="GO" id="GO:0030313">
    <property type="term" value="C:cell envelope"/>
    <property type="evidence" value="ECO:0007669"/>
    <property type="project" value="UniProtKB-SubCell"/>
</dbReference>
<gene>
    <name evidence="7" type="ORF">PL11_004380</name>
</gene>
<keyword evidence="3 5" id="KW-0732">Signal</keyword>
<reference evidence="7 8" key="1">
    <citation type="journal article" date="2015" name="Genome Announc.">
        <title>Genome Sequence of Lactobacillus curieae CCTCC M 2011381T, a Novel Producer of Gamma-aminobutyric Acid.</title>
        <authorList>
            <person name="Wang Y."/>
            <person name="Wang Y."/>
            <person name="Lang C."/>
            <person name="Wei D."/>
            <person name="Xu P."/>
            <person name="Xie J."/>
        </authorList>
    </citation>
    <scope>NUCLEOTIDE SEQUENCE [LARGE SCALE GENOMIC DNA]</scope>
    <source>
        <strain evidence="7 8">CCTCC M 2011381</strain>
    </source>
</reference>
<dbReference type="Pfam" id="PF00497">
    <property type="entry name" value="SBP_bac_3"/>
    <property type="match status" value="1"/>
</dbReference>
<evidence type="ECO:0000313" key="7">
    <source>
        <dbReference type="EMBL" id="AQW21214.1"/>
    </source>
</evidence>
<organism evidence="7 8">
    <name type="scientific">Lentilactobacillus curieae</name>
    <dbReference type="NCBI Taxonomy" id="1138822"/>
    <lineage>
        <taxon>Bacteria</taxon>
        <taxon>Bacillati</taxon>
        <taxon>Bacillota</taxon>
        <taxon>Bacilli</taxon>
        <taxon>Lactobacillales</taxon>
        <taxon>Lactobacillaceae</taxon>
        <taxon>Lentilactobacillus</taxon>
    </lineage>
</organism>
<dbReference type="AlphaFoldDB" id="A0A1S6QHX9"/>
<evidence type="ECO:0000313" key="8">
    <source>
        <dbReference type="Proteomes" id="UP000030361"/>
    </source>
</evidence>
<name>A0A1S6QHX9_9LACO</name>
<accession>A0A1S6QHX9</accession>
<dbReference type="OrthoDB" id="8613538at2"/>
<dbReference type="PROSITE" id="PS51257">
    <property type="entry name" value="PROKAR_LIPOPROTEIN"/>
    <property type="match status" value="1"/>
</dbReference>
<comment type="subcellular location">
    <subcellularLocation>
        <location evidence="1">Cell envelope</location>
    </subcellularLocation>
</comment>
<evidence type="ECO:0000259" key="6">
    <source>
        <dbReference type="SMART" id="SM00062"/>
    </source>
</evidence>
<dbReference type="InterPro" id="IPR001638">
    <property type="entry name" value="Solute-binding_3/MltF_N"/>
</dbReference>
<dbReference type="PANTHER" id="PTHR35936:SF34">
    <property type="entry name" value="ABC TRANSPORTER EXTRACELLULAR-BINDING PROTEIN YCKB-RELATED"/>
    <property type="match status" value="1"/>
</dbReference>
<dbReference type="EMBL" id="CP018906">
    <property type="protein sequence ID" value="AQW21214.1"/>
    <property type="molecule type" value="Genomic_DNA"/>
</dbReference>
<dbReference type="SMART" id="SM00062">
    <property type="entry name" value="PBPb"/>
    <property type="match status" value="1"/>
</dbReference>
<dbReference type="PROSITE" id="PS01039">
    <property type="entry name" value="SBP_BACTERIAL_3"/>
    <property type="match status" value="1"/>
</dbReference>
<protein>
    <submittedName>
        <fullName evidence="7">Amino acid ABC transporter substrate-binding protein</fullName>
    </submittedName>
</protein>
<proteinExistence type="inferred from homology"/>
<evidence type="ECO:0000256" key="3">
    <source>
        <dbReference type="ARBA" id="ARBA00022729"/>
    </source>
</evidence>
<feature type="signal peptide" evidence="5">
    <location>
        <begin position="1"/>
        <end position="25"/>
    </location>
</feature>
<dbReference type="Gene3D" id="3.40.190.10">
    <property type="entry name" value="Periplasmic binding protein-like II"/>
    <property type="match status" value="2"/>
</dbReference>
<feature type="chain" id="PRO_5039683129" evidence="5">
    <location>
        <begin position="26"/>
        <end position="274"/>
    </location>
</feature>